<evidence type="ECO:0000256" key="4">
    <source>
        <dbReference type="SAM" id="MobiDB-lite"/>
    </source>
</evidence>
<dbReference type="SUPFAM" id="SSF46689">
    <property type="entry name" value="Homeodomain-like"/>
    <property type="match status" value="1"/>
</dbReference>
<dbReference type="NCBIfam" id="TIGR01557">
    <property type="entry name" value="myb_SHAQKYF"/>
    <property type="match status" value="1"/>
</dbReference>
<evidence type="ECO:0000313" key="5">
    <source>
        <dbReference type="EMBL" id="CAE0154814.1"/>
    </source>
</evidence>
<keyword evidence="1" id="KW-0805">Transcription regulation</keyword>
<evidence type="ECO:0000256" key="1">
    <source>
        <dbReference type="ARBA" id="ARBA00023015"/>
    </source>
</evidence>
<dbReference type="GO" id="GO:0003677">
    <property type="term" value="F:DNA binding"/>
    <property type="evidence" value="ECO:0007669"/>
    <property type="project" value="InterPro"/>
</dbReference>
<evidence type="ECO:0008006" key="6">
    <source>
        <dbReference type="Google" id="ProtNLM"/>
    </source>
</evidence>
<feature type="region of interest" description="Disordered" evidence="4">
    <location>
        <begin position="215"/>
        <end position="262"/>
    </location>
</feature>
<proteinExistence type="predicted"/>
<keyword evidence="3" id="KW-0539">Nucleus</keyword>
<name>A0A7S3C7I0_9EUKA</name>
<reference evidence="5" key="1">
    <citation type="submission" date="2021-01" db="EMBL/GenBank/DDBJ databases">
        <authorList>
            <person name="Corre E."/>
            <person name="Pelletier E."/>
            <person name="Niang G."/>
            <person name="Scheremetjew M."/>
            <person name="Finn R."/>
            <person name="Kale V."/>
            <person name="Holt S."/>
            <person name="Cochrane G."/>
            <person name="Meng A."/>
            <person name="Brown T."/>
            <person name="Cohen L."/>
        </authorList>
    </citation>
    <scope>NUCLEOTIDE SEQUENCE</scope>
    <source>
        <strain evidence="5">CCMP281</strain>
    </source>
</reference>
<keyword evidence="2" id="KW-0804">Transcription</keyword>
<evidence type="ECO:0000256" key="2">
    <source>
        <dbReference type="ARBA" id="ARBA00023163"/>
    </source>
</evidence>
<organism evidence="5">
    <name type="scientific">Haptolina ericina</name>
    <dbReference type="NCBI Taxonomy" id="156174"/>
    <lineage>
        <taxon>Eukaryota</taxon>
        <taxon>Haptista</taxon>
        <taxon>Haptophyta</taxon>
        <taxon>Prymnesiophyceae</taxon>
        <taxon>Prymnesiales</taxon>
        <taxon>Prymnesiaceae</taxon>
        <taxon>Haptolina</taxon>
    </lineage>
</organism>
<accession>A0A7S3C7I0</accession>
<dbReference type="InterPro" id="IPR006447">
    <property type="entry name" value="Myb_dom_plants"/>
</dbReference>
<dbReference type="InterPro" id="IPR009057">
    <property type="entry name" value="Homeodomain-like_sf"/>
</dbReference>
<gene>
    <name evidence="5" type="ORF">HERI1096_LOCUS40734</name>
</gene>
<evidence type="ECO:0000256" key="3">
    <source>
        <dbReference type="ARBA" id="ARBA00023242"/>
    </source>
</evidence>
<feature type="compositionally biased region" description="Basic and acidic residues" evidence="4">
    <location>
        <begin position="253"/>
        <end position="262"/>
    </location>
</feature>
<dbReference type="Gene3D" id="1.10.10.60">
    <property type="entry name" value="Homeodomain-like"/>
    <property type="match status" value="1"/>
</dbReference>
<feature type="region of interest" description="Disordered" evidence="4">
    <location>
        <begin position="171"/>
        <end position="200"/>
    </location>
</feature>
<feature type="compositionally biased region" description="Low complexity" evidence="4">
    <location>
        <begin position="230"/>
        <end position="252"/>
    </location>
</feature>
<dbReference type="AlphaFoldDB" id="A0A7S3C7I0"/>
<protein>
    <recommendedName>
        <fullName evidence="6">HTH myb-type domain-containing protein</fullName>
    </recommendedName>
</protein>
<sequence>MHKRFEAAVLKLGVAHAKPQAIRQLMGCEGEEAAPTRQNIKSHLQKYRLLMQKQAAIAHAHHPPRLPEGARTQSPFIQMNHSSSSKSAAVLGQLQVGLLSQLELQAKLQHTMMTQRHTQASLAHMINASSTRALNGRQLQRLAQHVLVQRQMLQHLYSLLRACSIEMNESTPNIEPVHHSGPPAVMRSDGASSSQASSSMHLEVGQVPLQATALAEGGSAQQQQHHYHQHYQQQPQQQQQQQPSPVHQSSSSHGRDHMSMRW</sequence>
<dbReference type="EMBL" id="HBHX01073557">
    <property type="protein sequence ID" value="CAE0154814.1"/>
    <property type="molecule type" value="Transcribed_RNA"/>
</dbReference>